<comment type="caution">
    <text evidence="2">The sequence shown here is derived from an EMBL/GenBank/DDBJ whole genome shotgun (WGS) entry which is preliminary data.</text>
</comment>
<proteinExistence type="predicted"/>
<dbReference type="Gene3D" id="2.120.10.30">
    <property type="entry name" value="TolB, C-terminal domain"/>
    <property type="match status" value="1"/>
</dbReference>
<dbReference type="InterPro" id="IPR000033">
    <property type="entry name" value="LDLR_classB_rpt"/>
</dbReference>
<keyword evidence="3" id="KW-1185">Reference proteome</keyword>
<dbReference type="InterPro" id="IPR036514">
    <property type="entry name" value="SGNH_hydro_sf"/>
</dbReference>
<name>A0A8S3SW80_MYTED</name>
<protein>
    <submittedName>
        <fullName evidence="2">LRP5_6</fullName>
    </submittedName>
</protein>
<dbReference type="PANTHER" id="PTHR46513">
    <property type="entry name" value="VITELLOGENIN RECEPTOR-LIKE PROTEIN-RELATED-RELATED"/>
    <property type="match status" value="1"/>
</dbReference>
<dbReference type="InterPro" id="IPR050778">
    <property type="entry name" value="Cueball_EGF_LRP_Nidogen"/>
</dbReference>
<feature type="repeat" description="LDL-receptor class B" evidence="1">
    <location>
        <begin position="45"/>
        <end position="86"/>
    </location>
</feature>
<dbReference type="SUPFAM" id="SSF63825">
    <property type="entry name" value="YWTD domain"/>
    <property type="match status" value="1"/>
</dbReference>
<dbReference type="AlphaFoldDB" id="A0A8S3SW80"/>
<dbReference type="Proteomes" id="UP000683360">
    <property type="component" value="Unassembled WGS sequence"/>
</dbReference>
<dbReference type="OrthoDB" id="5958943at2759"/>
<organism evidence="2 3">
    <name type="scientific">Mytilus edulis</name>
    <name type="common">Blue mussel</name>
    <dbReference type="NCBI Taxonomy" id="6550"/>
    <lineage>
        <taxon>Eukaryota</taxon>
        <taxon>Metazoa</taxon>
        <taxon>Spiralia</taxon>
        <taxon>Lophotrochozoa</taxon>
        <taxon>Mollusca</taxon>
        <taxon>Bivalvia</taxon>
        <taxon>Autobranchia</taxon>
        <taxon>Pteriomorphia</taxon>
        <taxon>Mytilida</taxon>
        <taxon>Mytiloidea</taxon>
        <taxon>Mytilidae</taxon>
        <taxon>Mytilinae</taxon>
        <taxon>Mytilus</taxon>
    </lineage>
</organism>
<dbReference type="SMART" id="SM00135">
    <property type="entry name" value="LY"/>
    <property type="match status" value="2"/>
</dbReference>
<evidence type="ECO:0000313" key="2">
    <source>
        <dbReference type="EMBL" id="CAG2225064.1"/>
    </source>
</evidence>
<evidence type="ECO:0000313" key="3">
    <source>
        <dbReference type="Proteomes" id="UP000683360"/>
    </source>
</evidence>
<dbReference type="Gene3D" id="3.40.50.1110">
    <property type="entry name" value="SGNH hydrolase"/>
    <property type="match status" value="1"/>
</dbReference>
<dbReference type="PROSITE" id="PS51120">
    <property type="entry name" value="LDLRB"/>
    <property type="match status" value="1"/>
</dbReference>
<gene>
    <name evidence="2" type="ORF">MEDL_38233</name>
</gene>
<reference evidence="2" key="1">
    <citation type="submission" date="2021-03" db="EMBL/GenBank/DDBJ databases">
        <authorList>
            <person name="Bekaert M."/>
        </authorList>
    </citation>
    <scope>NUCLEOTIDE SEQUENCE</scope>
</reference>
<dbReference type="InterPro" id="IPR011042">
    <property type="entry name" value="6-blade_b-propeller_TolB-like"/>
</dbReference>
<sequence>MHDTETGKRNNCRRRINYPSIDKTPAEVIYLGSSPLGITVDSVHDHLYWATPDVNSILRSNIDGSNTTIILDNTASPEILNLDIINGYLYFTAHYMYGQAIEKCRLDGTDGQTVVADPGLAITMRLVKSGRERCPPSPSPSPEVKITGMSTTKLNKYLRQPTTPITGKKKLTPVLFADSKGNYLEKQIKPGIDHHIKFWCAKSRTTSKGLHWLQQNLAHKIGHLDNISIYIWLGTCDLTVFDPKTRYVTLHPKPEEAVETATQNFRNIAELLRPYANCKLTIIETPPYSIQQWNIKQKHPDTNQFINQDSALSRYIYQLNQNIRTINQELGVVSPSLSVDLSHCQSKNSKNRHKRLADKYNFTLYKDGVHPDPLLAQVWMRKIGKLMRTDCFT</sequence>
<evidence type="ECO:0000256" key="1">
    <source>
        <dbReference type="PROSITE-ProRule" id="PRU00461"/>
    </source>
</evidence>
<dbReference type="SUPFAM" id="SSF52266">
    <property type="entry name" value="SGNH hydrolase"/>
    <property type="match status" value="1"/>
</dbReference>
<accession>A0A8S3SW80</accession>
<dbReference type="EMBL" id="CAJPWZ010001833">
    <property type="protein sequence ID" value="CAG2225064.1"/>
    <property type="molecule type" value="Genomic_DNA"/>
</dbReference>